<feature type="transmembrane region" description="Helical" evidence="1">
    <location>
        <begin position="108"/>
        <end position="128"/>
    </location>
</feature>
<gene>
    <name evidence="2" type="ORF">KDA27_14945</name>
</gene>
<evidence type="ECO:0000313" key="2">
    <source>
        <dbReference type="EMBL" id="MCA9757099.1"/>
    </source>
</evidence>
<proteinExistence type="predicted"/>
<feature type="transmembrane region" description="Helical" evidence="1">
    <location>
        <begin position="38"/>
        <end position="57"/>
    </location>
</feature>
<keyword evidence="1" id="KW-0472">Membrane</keyword>
<reference evidence="2" key="2">
    <citation type="journal article" date="2021" name="Microbiome">
        <title>Successional dynamics and alternative stable states in a saline activated sludge microbial community over 9 years.</title>
        <authorList>
            <person name="Wang Y."/>
            <person name="Ye J."/>
            <person name="Ju F."/>
            <person name="Liu L."/>
            <person name="Boyd J.A."/>
            <person name="Deng Y."/>
            <person name="Parks D.H."/>
            <person name="Jiang X."/>
            <person name="Yin X."/>
            <person name="Woodcroft B.J."/>
            <person name="Tyson G.W."/>
            <person name="Hugenholtz P."/>
            <person name="Polz M.F."/>
            <person name="Zhang T."/>
        </authorList>
    </citation>
    <scope>NUCLEOTIDE SEQUENCE</scope>
    <source>
        <strain evidence="2">HKST-UBA02</strain>
    </source>
</reference>
<accession>A0A956SF74</accession>
<keyword evidence="1" id="KW-1133">Transmembrane helix</keyword>
<sequence length="214" mass="23309">MKRTAPIVFGFVVGMIMFLQYFIPRAPFTTAYSLVLDWKQVVFGMTLILGIVSLVRHHGTKVQRRGKDWGYSVVVLLGFVVMTAAPLVQRTTEGGVYGWMFDHVQAPMQATMFALLAFYVASASYRAFRARSVQAALLLLAGITVMLGRVPIGEMMAIHVAGHEFSLATLSGWILDVPNMAAKRGILIGVGLGVTATALKILLGIERTYLGKSA</sequence>
<protein>
    <submittedName>
        <fullName evidence="2">Uncharacterized protein</fullName>
    </submittedName>
</protein>
<feature type="transmembrane region" description="Helical" evidence="1">
    <location>
        <begin position="7"/>
        <end position="23"/>
    </location>
</feature>
<reference evidence="2" key="1">
    <citation type="submission" date="2020-04" db="EMBL/GenBank/DDBJ databases">
        <authorList>
            <person name="Zhang T."/>
        </authorList>
    </citation>
    <scope>NUCLEOTIDE SEQUENCE</scope>
    <source>
        <strain evidence="2">HKST-UBA02</strain>
    </source>
</reference>
<name>A0A956SF74_UNCEI</name>
<dbReference type="Proteomes" id="UP000739538">
    <property type="component" value="Unassembled WGS sequence"/>
</dbReference>
<feature type="transmembrane region" description="Helical" evidence="1">
    <location>
        <begin position="135"/>
        <end position="161"/>
    </location>
</feature>
<evidence type="ECO:0000313" key="3">
    <source>
        <dbReference type="Proteomes" id="UP000739538"/>
    </source>
</evidence>
<feature type="transmembrane region" description="Helical" evidence="1">
    <location>
        <begin position="181"/>
        <end position="203"/>
    </location>
</feature>
<keyword evidence="1" id="KW-0812">Transmembrane</keyword>
<feature type="transmembrane region" description="Helical" evidence="1">
    <location>
        <begin position="69"/>
        <end position="88"/>
    </location>
</feature>
<evidence type="ECO:0000256" key="1">
    <source>
        <dbReference type="SAM" id="Phobius"/>
    </source>
</evidence>
<comment type="caution">
    <text evidence="2">The sequence shown here is derived from an EMBL/GenBank/DDBJ whole genome shotgun (WGS) entry which is preliminary data.</text>
</comment>
<dbReference type="AlphaFoldDB" id="A0A956SF74"/>
<organism evidence="2 3">
    <name type="scientific">Eiseniibacteriota bacterium</name>
    <dbReference type="NCBI Taxonomy" id="2212470"/>
    <lineage>
        <taxon>Bacteria</taxon>
        <taxon>Candidatus Eiseniibacteriota</taxon>
    </lineage>
</organism>
<dbReference type="EMBL" id="JAGQHS010000081">
    <property type="protein sequence ID" value="MCA9757099.1"/>
    <property type="molecule type" value="Genomic_DNA"/>
</dbReference>